<dbReference type="InterPro" id="IPR044856">
    <property type="entry name" value="Malate_synth_C_sf"/>
</dbReference>
<dbReference type="Proteomes" id="UP000037977">
    <property type="component" value="Unassembled WGS sequence"/>
</dbReference>
<keyword evidence="3" id="KW-1185">Reference proteome</keyword>
<dbReference type="GO" id="GO:0003824">
    <property type="term" value="F:catalytic activity"/>
    <property type="evidence" value="ECO:0007669"/>
    <property type="project" value="InterPro"/>
</dbReference>
<evidence type="ECO:0000313" key="3">
    <source>
        <dbReference type="Proteomes" id="UP000037977"/>
    </source>
</evidence>
<dbReference type="AlphaFoldDB" id="A0A0N0UXH3"/>
<dbReference type="EMBL" id="LGCI01000003">
    <property type="protein sequence ID" value="KOY83854.1"/>
    <property type="molecule type" value="Genomic_DNA"/>
</dbReference>
<dbReference type="InterPro" id="IPR011076">
    <property type="entry name" value="Malate_synth_sf"/>
</dbReference>
<evidence type="ECO:0000313" key="2">
    <source>
        <dbReference type="EMBL" id="KOY83854.1"/>
    </source>
</evidence>
<evidence type="ECO:0000259" key="1">
    <source>
        <dbReference type="Pfam" id="PF20659"/>
    </source>
</evidence>
<accession>A0A0N0UXH3</accession>
<dbReference type="RefSeq" id="WP_053993560.1">
    <property type="nucleotide sequence ID" value="NZ_CP065643.1"/>
</dbReference>
<feature type="domain" description="Malate synthase C-terminal" evidence="1">
    <location>
        <begin position="9"/>
        <end position="80"/>
    </location>
</feature>
<protein>
    <recommendedName>
        <fullName evidence="1">Malate synthase C-terminal domain-containing protein</fullName>
    </recommendedName>
</protein>
<reference evidence="2 3" key="1">
    <citation type="submission" date="2015-07" db="EMBL/GenBank/DDBJ databases">
        <title>Genome sequencing project for genomic taxonomy and phylogenomics of Bacillus-like bacteria.</title>
        <authorList>
            <person name="Liu B."/>
            <person name="Wang J."/>
            <person name="Zhu Y."/>
            <person name="Liu G."/>
            <person name="Chen Q."/>
            <person name="Chen Z."/>
            <person name="Che J."/>
            <person name="Ge C."/>
            <person name="Shi H."/>
            <person name="Pan Z."/>
            <person name="Liu X."/>
        </authorList>
    </citation>
    <scope>NUCLEOTIDE SEQUENCE [LARGE SCALE GENOMIC DNA]</scope>
    <source>
        <strain evidence="2 3">DSM 54</strain>
    </source>
</reference>
<dbReference type="STRING" id="33935.ADM90_02890"/>
<name>A0A0N0UXH3_9BACI</name>
<comment type="caution">
    <text evidence="2">The sequence shown here is derived from an EMBL/GenBank/DDBJ whole genome shotgun (WGS) entry which is preliminary data.</text>
</comment>
<sequence length="81" mass="9414">MLRQQKFLIRHPTGILEDGRDITLVMVLKILEEELVKIKEAVGEQAYNDGRYEEAAELFKSLIEQDEFTEFLTLPGYKKLA</sequence>
<dbReference type="PATRIC" id="fig|33935.3.peg.4772"/>
<dbReference type="SUPFAM" id="SSF51645">
    <property type="entry name" value="Malate synthase G"/>
    <property type="match status" value="1"/>
</dbReference>
<organism evidence="2 3">
    <name type="scientific">Lysinibacillus macroides</name>
    <dbReference type="NCBI Taxonomy" id="33935"/>
    <lineage>
        <taxon>Bacteria</taxon>
        <taxon>Bacillati</taxon>
        <taxon>Bacillota</taxon>
        <taxon>Bacilli</taxon>
        <taxon>Bacillales</taxon>
        <taxon>Bacillaceae</taxon>
        <taxon>Lysinibacillus</taxon>
    </lineage>
</organism>
<dbReference type="Gene3D" id="1.20.1220.12">
    <property type="entry name" value="Malate synthase, domain III"/>
    <property type="match status" value="1"/>
</dbReference>
<dbReference type="InterPro" id="IPR048355">
    <property type="entry name" value="MS_C"/>
</dbReference>
<gene>
    <name evidence="2" type="ORF">ADM90_02890</name>
</gene>
<dbReference type="Pfam" id="PF20659">
    <property type="entry name" value="MS_C"/>
    <property type="match status" value="1"/>
</dbReference>
<proteinExistence type="predicted"/>